<keyword evidence="3" id="KW-1185">Reference proteome</keyword>
<organism evidence="2 3">
    <name type="scientific">Colletotrichum spaethianum</name>
    <dbReference type="NCBI Taxonomy" id="700344"/>
    <lineage>
        <taxon>Eukaryota</taxon>
        <taxon>Fungi</taxon>
        <taxon>Dikarya</taxon>
        <taxon>Ascomycota</taxon>
        <taxon>Pezizomycotina</taxon>
        <taxon>Sordariomycetes</taxon>
        <taxon>Hypocreomycetidae</taxon>
        <taxon>Glomerellales</taxon>
        <taxon>Glomerellaceae</taxon>
        <taxon>Colletotrichum</taxon>
        <taxon>Colletotrichum spaethianum species complex</taxon>
    </lineage>
</organism>
<reference evidence="2 3" key="1">
    <citation type="submission" date="2022-03" db="EMBL/GenBank/DDBJ databases">
        <title>Genome data of Colletotrichum spp.</title>
        <authorList>
            <person name="Utami Y.D."/>
            <person name="Hiruma K."/>
        </authorList>
    </citation>
    <scope>NUCLEOTIDE SEQUENCE [LARGE SCALE GENOMIC DNA]</scope>
    <source>
        <strain evidence="2 3">MAFF 239500</strain>
    </source>
</reference>
<gene>
    <name evidence="2" type="ORF">ColSpa_09160</name>
</gene>
<dbReference type="AlphaFoldDB" id="A0AA37PB66"/>
<evidence type="ECO:0000313" key="2">
    <source>
        <dbReference type="EMBL" id="GKT48979.1"/>
    </source>
</evidence>
<feature type="transmembrane region" description="Helical" evidence="1">
    <location>
        <begin position="21"/>
        <end position="43"/>
    </location>
</feature>
<dbReference type="GeneID" id="73329962"/>
<proteinExistence type="predicted"/>
<protein>
    <submittedName>
        <fullName evidence="2">Uncharacterized protein</fullName>
    </submittedName>
</protein>
<evidence type="ECO:0000256" key="1">
    <source>
        <dbReference type="SAM" id="Phobius"/>
    </source>
</evidence>
<dbReference type="Proteomes" id="UP001055115">
    <property type="component" value="Unassembled WGS sequence"/>
</dbReference>
<keyword evidence="1" id="KW-0812">Transmembrane</keyword>
<keyword evidence="1" id="KW-0472">Membrane</keyword>
<dbReference type="RefSeq" id="XP_049131329.1">
    <property type="nucleotide sequence ID" value="XM_049275372.1"/>
</dbReference>
<sequence length="256" mass="28393">MRLSKQPKAPQYQVIDASSKAHLYSLVALLVVTLGMIAMGVMLNRNLPAGSESQYVLSGSGKAVVSAANKRELSQRDKAIRNAADLVLDVERRQITPIQPNGTTPTNIIPGGGSPTVILLPPTPTSGLDIMAPPEVVLDTATDPGTTTDPGTNMDTGPTTTTASSFNIYSYPPGGHDNASSTHIDNNTRQHRLRRHYVRSRLGYYNPACIRRYERAYNLHVRHLGWFHDRHADRRYDVFHCYPELDQVQYQRKYGP</sequence>
<keyword evidence="1" id="KW-1133">Transmembrane helix</keyword>
<comment type="caution">
    <text evidence="2">The sequence shown here is derived from an EMBL/GenBank/DDBJ whole genome shotgun (WGS) entry which is preliminary data.</text>
</comment>
<name>A0AA37PB66_9PEZI</name>
<evidence type="ECO:0000313" key="3">
    <source>
        <dbReference type="Proteomes" id="UP001055115"/>
    </source>
</evidence>
<dbReference type="EMBL" id="BQXU01000026">
    <property type="protein sequence ID" value="GKT48979.1"/>
    <property type="molecule type" value="Genomic_DNA"/>
</dbReference>
<accession>A0AA37PB66</accession>